<evidence type="ECO:0000256" key="5">
    <source>
        <dbReference type="ARBA" id="ARBA00023157"/>
    </source>
</evidence>
<dbReference type="AlphaFoldDB" id="A7RHV3"/>
<evidence type="ECO:0000256" key="2">
    <source>
        <dbReference type="ARBA" id="ARBA00022723"/>
    </source>
</evidence>
<dbReference type="Gene3D" id="2.10.25.10">
    <property type="entry name" value="Laminin"/>
    <property type="match status" value="1"/>
</dbReference>
<name>A7RHV3_NEMVE</name>
<reference evidence="9 10" key="1">
    <citation type="journal article" date="2007" name="Science">
        <title>Sea anemone genome reveals ancestral eumetazoan gene repertoire and genomic organization.</title>
        <authorList>
            <person name="Putnam N.H."/>
            <person name="Srivastava M."/>
            <person name="Hellsten U."/>
            <person name="Dirks B."/>
            <person name="Chapman J."/>
            <person name="Salamov A."/>
            <person name="Terry A."/>
            <person name="Shapiro H."/>
            <person name="Lindquist E."/>
            <person name="Kapitonov V.V."/>
            <person name="Jurka J."/>
            <person name="Genikhovich G."/>
            <person name="Grigoriev I.V."/>
            <person name="Lucas S.M."/>
            <person name="Steele R.E."/>
            <person name="Finnerty J.R."/>
            <person name="Technau U."/>
            <person name="Martindale M.Q."/>
            <person name="Rokhsar D.S."/>
        </authorList>
    </citation>
    <scope>NUCLEOTIDE SEQUENCE [LARGE SCALE GENOMIC DNA]</scope>
    <source>
        <strain evidence="10">CH2 X CH6</strain>
    </source>
</reference>
<feature type="disulfide bond" evidence="6">
    <location>
        <begin position="41"/>
        <end position="50"/>
    </location>
</feature>
<gene>
    <name evidence="9" type="ORF">NEMVEDRAFT_v1g197339</name>
</gene>
<sequence>MARNEKKEYIQWLKNPCDPDHCMYESQCNPVSNADIYQCNCRPGYTGRHCEKEPPLSCKDALDKGKSHGNGEYYIDPERTGTAFPVYCDMTNEGGGWMMVLNLTYDASRAAFTPDSSFRSLSKFKEGYMGLTSNAMGQLQSFTSFTQMRFYCHKQGVGRTLHIITTPDSKGKAVVDYFSAKTDALAFACDSFTEGTGNNAMLTGRCQKWGRDKSGAQYVGVWGHGFKLDETWRMYDHPMYEAHMYHVILRNGYHNCDDTGSTETNGDSWETYVR</sequence>
<dbReference type="PhylomeDB" id="A7RHV3"/>
<dbReference type="Gene3D" id="3.90.215.10">
    <property type="entry name" value="Gamma Fibrinogen, chain A, domain 1"/>
    <property type="match status" value="1"/>
</dbReference>
<dbReference type="GO" id="GO:0005615">
    <property type="term" value="C:extracellular space"/>
    <property type="evidence" value="ECO:0000318"/>
    <property type="project" value="GO_Central"/>
</dbReference>
<dbReference type="PANTHER" id="PTHR16146:SF46">
    <property type="entry name" value="INTELECTIN-1A-RELATED"/>
    <property type="match status" value="1"/>
</dbReference>
<comment type="caution">
    <text evidence="6">Lacks conserved residue(s) required for the propagation of feature annotation.</text>
</comment>
<evidence type="ECO:0000313" key="10">
    <source>
        <dbReference type="Proteomes" id="UP000001593"/>
    </source>
</evidence>
<dbReference type="Pfam" id="PF00147">
    <property type="entry name" value="Fibrinogen_C"/>
    <property type="match status" value="1"/>
</dbReference>
<dbReference type="GO" id="GO:0046872">
    <property type="term" value="F:metal ion binding"/>
    <property type="evidence" value="ECO:0007669"/>
    <property type="project" value="UniProtKB-KW"/>
</dbReference>
<evidence type="ECO:0000256" key="1">
    <source>
        <dbReference type="ARBA" id="ARBA00006373"/>
    </source>
</evidence>
<dbReference type="SUPFAM" id="SSF56496">
    <property type="entry name" value="Fibrinogen C-terminal domain-like"/>
    <property type="match status" value="1"/>
</dbReference>
<evidence type="ECO:0000256" key="3">
    <source>
        <dbReference type="ARBA" id="ARBA00022734"/>
    </source>
</evidence>
<evidence type="ECO:0000256" key="6">
    <source>
        <dbReference type="PROSITE-ProRule" id="PRU00076"/>
    </source>
</evidence>
<dbReference type="OMA" id="GEYWINS"/>
<dbReference type="HOGENOM" id="CLU_066325_0_0_1"/>
<evidence type="ECO:0000259" key="8">
    <source>
        <dbReference type="PROSITE" id="PS51406"/>
    </source>
</evidence>
<keyword evidence="3" id="KW-0430">Lectin</keyword>
<dbReference type="InterPro" id="IPR002181">
    <property type="entry name" value="Fibrinogen_a/b/g_C_dom"/>
</dbReference>
<dbReference type="PROSITE" id="PS50026">
    <property type="entry name" value="EGF_3"/>
    <property type="match status" value="1"/>
</dbReference>
<keyword evidence="10" id="KW-1185">Reference proteome</keyword>
<evidence type="ECO:0000259" key="7">
    <source>
        <dbReference type="PROSITE" id="PS50026"/>
    </source>
</evidence>
<accession>A7RHV3</accession>
<keyword evidence="5 6" id="KW-1015">Disulfide bond</keyword>
<feature type="domain" description="EGF-like" evidence="7">
    <location>
        <begin position="13"/>
        <end position="51"/>
    </location>
</feature>
<dbReference type="Proteomes" id="UP000001593">
    <property type="component" value="Unassembled WGS sequence"/>
</dbReference>
<proteinExistence type="inferred from homology"/>
<dbReference type="SUPFAM" id="SSF57196">
    <property type="entry name" value="EGF/Laminin"/>
    <property type="match status" value="1"/>
</dbReference>
<dbReference type="InterPro" id="IPR036056">
    <property type="entry name" value="Fibrinogen-like_C"/>
</dbReference>
<dbReference type="PROSITE" id="PS00022">
    <property type="entry name" value="EGF_1"/>
    <property type="match status" value="1"/>
</dbReference>
<organism evidence="9 10">
    <name type="scientific">Nematostella vectensis</name>
    <name type="common">Starlet sea anemone</name>
    <dbReference type="NCBI Taxonomy" id="45351"/>
    <lineage>
        <taxon>Eukaryota</taxon>
        <taxon>Metazoa</taxon>
        <taxon>Cnidaria</taxon>
        <taxon>Anthozoa</taxon>
        <taxon>Hexacorallia</taxon>
        <taxon>Actiniaria</taxon>
        <taxon>Edwardsiidae</taxon>
        <taxon>Nematostella</taxon>
    </lineage>
</organism>
<comment type="similarity">
    <text evidence="1">Belongs to the EGF domain peptide family.</text>
</comment>
<dbReference type="NCBIfam" id="NF040941">
    <property type="entry name" value="GGGWT_bact"/>
    <property type="match status" value="1"/>
</dbReference>
<dbReference type="GO" id="GO:0070492">
    <property type="term" value="F:oligosaccharide binding"/>
    <property type="evidence" value="ECO:0000318"/>
    <property type="project" value="GO_Central"/>
</dbReference>
<dbReference type="PANTHER" id="PTHR16146">
    <property type="entry name" value="INTELECTIN"/>
    <property type="match status" value="1"/>
</dbReference>
<feature type="disulfide bond" evidence="6">
    <location>
        <begin position="22"/>
        <end position="39"/>
    </location>
</feature>
<dbReference type="InterPro" id="IPR014716">
    <property type="entry name" value="Fibrinogen_a/b/g_C_1"/>
</dbReference>
<dbReference type="CDD" id="cd00054">
    <property type="entry name" value="EGF_CA"/>
    <property type="match status" value="1"/>
</dbReference>
<feature type="domain" description="Fibrinogen C-terminal" evidence="8">
    <location>
        <begin position="49"/>
        <end position="100"/>
    </location>
</feature>
<dbReference type="EMBL" id="DS469511">
    <property type="protein sequence ID" value="EDO49043.1"/>
    <property type="molecule type" value="Genomic_DNA"/>
</dbReference>
<dbReference type="PROSITE" id="PS01186">
    <property type="entry name" value="EGF_2"/>
    <property type="match status" value="1"/>
</dbReference>
<dbReference type="InterPro" id="IPR000742">
    <property type="entry name" value="EGF"/>
</dbReference>
<evidence type="ECO:0000313" key="9">
    <source>
        <dbReference type="EMBL" id="EDO49043.1"/>
    </source>
</evidence>
<dbReference type="InParanoid" id="A7RHV3"/>
<keyword evidence="2" id="KW-0479">Metal-binding</keyword>
<keyword evidence="4" id="KW-0106">Calcium</keyword>
<dbReference type="PROSITE" id="PS51406">
    <property type="entry name" value="FIBRINOGEN_C_2"/>
    <property type="match status" value="1"/>
</dbReference>
<evidence type="ECO:0000256" key="4">
    <source>
        <dbReference type="ARBA" id="ARBA00022837"/>
    </source>
</evidence>
<protein>
    <submittedName>
        <fullName evidence="9">Uncharacterized protein</fullName>
    </submittedName>
</protein>
<keyword evidence="6" id="KW-0245">EGF-like domain</keyword>